<keyword evidence="4" id="KW-1185">Reference proteome</keyword>
<dbReference type="PANTHER" id="PTHR28583">
    <property type="entry name" value="ACID AMIDASE"/>
    <property type="match status" value="1"/>
</dbReference>
<feature type="domain" description="Acid ceramidase N-terminal" evidence="2">
    <location>
        <begin position="31"/>
        <end position="88"/>
    </location>
</feature>
<organism evidence="3 4">
    <name type="scientific">Cyprinodon variegatus</name>
    <name type="common">Sheepshead minnow</name>
    <dbReference type="NCBI Taxonomy" id="28743"/>
    <lineage>
        <taxon>Eukaryota</taxon>
        <taxon>Metazoa</taxon>
        <taxon>Chordata</taxon>
        <taxon>Craniata</taxon>
        <taxon>Vertebrata</taxon>
        <taxon>Euteleostomi</taxon>
        <taxon>Actinopterygii</taxon>
        <taxon>Neopterygii</taxon>
        <taxon>Teleostei</taxon>
        <taxon>Neoteleostei</taxon>
        <taxon>Acanthomorphata</taxon>
        <taxon>Ovalentaria</taxon>
        <taxon>Atherinomorphae</taxon>
        <taxon>Cyprinodontiformes</taxon>
        <taxon>Cyprinodontidae</taxon>
        <taxon>Cyprinodon</taxon>
    </lineage>
</organism>
<dbReference type="Ensembl" id="ENSCVAT00000024960.1">
    <property type="protein sequence ID" value="ENSCVAP00000016544.1"/>
    <property type="gene ID" value="ENSCVAG00000019514.1"/>
</dbReference>
<proteinExistence type="predicted"/>
<accession>A0A3Q2DD85</accession>
<evidence type="ECO:0000259" key="2">
    <source>
        <dbReference type="Pfam" id="PF15508"/>
    </source>
</evidence>
<dbReference type="InterPro" id="IPR029130">
    <property type="entry name" value="Acid_ceramidase_N"/>
</dbReference>
<dbReference type="Proteomes" id="UP000265020">
    <property type="component" value="Unassembled WGS sequence"/>
</dbReference>
<evidence type="ECO:0000313" key="3">
    <source>
        <dbReference type="Ensembl" id="ENSCVAP00000016544.1"/>
    </source>
</evidence>
<dbReference type="Pfam" id="PF15508">
    <property type="entry name" value="NAAA-beta"/>
    <property type="match status" value="1"/>
</dbReference>
<protein>
    <recommendedName>
        <fullName evidence="2">Acid ceramidase N-terminal domain-containing protein</fullName>
    </recommendedName>
</protein>
<evidence type="ECO:0000256" key="1">
    <source>
        <dbReference type="SAM" id="SignalP"/>
    </source>
</evidence>
<sequence length="174" mass="19400">VSRMVRTAGLLLPLLLLLLGLSGSLRAQISPPTILINLDDDPELRWLPLKKVFDPDYLSKAAAEIIESTVPKWVHQAVIPIVTSLEQYVPQPYAGEIRGLRSVLGGNLSDAILLNFAYELTAFCTSIVAQDKNGNIYHGRNLDYPHAVLRNMTVNLHFQKNGKVKYQSKVKRVL</sequence>
<dbReference type="STRING" id="28743.ENSCVAP00000016544"/>
<dbReference type="PANTHER" id="PTHR28583:SF4">
    <property type="entry name" value="N-ACYLETHANOLAMINE-HYDROLYZING ACID AMIDASE"/>
    <property type="match status" value="1"/>
</dbReference>
<name>A0A3Q2DD85_CYPVA</name>
<reference evidence="3" key="1">
    <citation type="submission" date="2025-08" db="UniProtKB">
        <authorList>
            <consortium name="Ensembl"/>
        </authorList>
    </citation>
    <scope>IDENTIFICATION</scope>
</reference>
<dbReference type="GeneTree" id="ENSGT00940000178819"/>
<reference evidence="3" key="2">
    <citation type="submission" date="2025-09" db="UniProtKB">
        <authorList>
            <consortium name="Ensembl"/>
        </authorList>
    </citation>
    <scope>IDENTIFICATION</scope>
</reference>
<evidence type="ECO:0000313" key="4">
    <source>
        <dbReference type="Proteomes" id="UP000265020"/>
    </source>
</evidence>
<dbReference type="AlphaFoldDB" id="A0A3Q2DD85"/>
<feature type="signal peptide" evidence="1">
    <location>
        <begin position="1"/>
        <end position="27"/>
    </location>
</feature>
<feature type="chain" id="PRO_5018532939" description="Acid ceramidase N-terminal domain-containing protein" evidence="1">
    <location>
        <begin position="28"/>
        <end position="174"/>
    </location>
</feature>
<dbReference type="GO" id="GO:0016810">
    <property type="term" value="F:hydrolase activity, acting on carbon-nitrogen (but not peptide) bonds"/>
    <property type="evidence" value="ECO:0007669"/>
    <property type="project" value="TreeGrafter"/>
</dbReference>
<dbReference type="OMA" id="WMGIMAN"/>
<keyword evidence="1" id="KW-0732">Signal</keyword>